<organism evidence="7 8">
    <name type="scientific">Rhodobacter flavimaris</name>
    <dbReference type="NCBI Taxonomy" id="2907145"/>
    <lineage>
        <taxon>Bacteria</taxon>
        <taxon>Pseudomonadati</taxon>
        <taxon>Pseudomonadota</taxon>
        <taxon>Alphaproteobacteria</taxon>
        <taxon>Rhodobacterales</taxon>
        <taxon>Rhodobacter group</taxon>
        <taxon>Rhodobacter</taxon>
    </lineage>
</organism>
<gene>
    <name evidence="7" type="ORF">LZA78_12680</name>
</gene>
<feature type="transmembrane region" description="Helical" evidence="6">
    <location>
        <begin position="21"/>
        <end position="45"/>
    </location>
</feature>
<evidence type="ECO:0000313" key="7">
    <source>
        <dbReference type="EMBL" id="MCE5974342.1"/>
    </source>
</evidence>
<feature type="transmembrane region" description="Helical" evidence="6">
    <location>
        <begin position="164"/>
        <end position="184"/>
    </location>
</feature>
<feature type="transmembrane region" description="Helical" evidence="6">
    <location>
        <begin position="123"/>
        <end position="143"/>
    </location>
</feature>
<sequence length="426" mass="44615">MMAALRRPAPWAGLLRQTREARWTLVGQIVTSGGNFAASVLLVRAMGLDGFGRYTLCFITLMILRNLLGAVLLTPLALVGPRLRATSLVAFRGLVLALTLGFGGFASLALFAGIMLVARAEGYAWAAQAALPLALANLLGNLADALRRHILVFERARAAAAMDALRHATQIGAIALLVLSAHTVTTAHALWALCLGNGVGVALGLVLFGRATLHARFARHVGPRLWHLARWMLPTTLLETVQGNAPLLIAGAILGDGALGLLRALQQVTNLLALPFNALSQIAPSIATRSHATLGAHGMRRALLRVTLGLVGLFALAVAALLALWPMLSTRWMQIEVPRISAELLLYCLLNLIVLLRLPLTSWSLALGRPQAITRATAIGAACSLGVTLALLPLLGAVAAVLGQIAGALGAMIGTALSAQRPEAAP</sequence>
<feature type="transmembrane region" description="Helical" evidence="6">
    <location>
        <begin position="51"/>
        <end position="73"/>
    </location>
</feature>
<evidence type="ECO:0008006" key="9">
    <source>
        <dbReference type="Google" id="ProtNLM"/>
    </source>
</evidence>
<dbReference type="EMBL" id="JAJUOS010000009">
    <property type="protein sequence ID" value="MCE5974342.1"/>
    <property type="molecule type" value="Genomic_DNA"/>
</dbReference>
<keyword evidence="3 6" id="KW-0812">Transmembrane</keyword>
<comment type="subcellular location">
    <subcellularLocation>
        <location evidence="1">Cell membrane</location>
        <topology evidence="1">Multi-pass membrane protein</topology>
    </subcellularLocation>
</comment>
<keyword evidence="8" id="KW-1185">Reference proteome</keyword>
<dbReference type="InterPro" id="IPR050833">
    <property type="entry name" value="Poly_Biosynth_Transport"/>
</dbReference>
<evidence type="ECO:0000256" key="6">
    <source>
        <dbReference type="SAM" id="Phobius"/>
    </source>
</evidence>
<accession>A0ABS8Z0D2</accession>
<dbReference type="RefSeq" id="WP_233677308.1">
    <property type="nucleotide sequence ID" value="NZ_JAJUOS010000009.1"/>
</dbReference>
<feature type="transmembrane region" description="Helical" evidence="6">
    <location>
        <begin position="94"/>
        <end position="117"/>
    </location>
</feature>
<proteinExistence type="predicted"/>
<feature type="transmembrane region" description="Helical" evidence="6">
    <location>
        <begin position="340"/>
        <end position="360"/>
    </location>
</feature>
<evidence type="ECO:0000313" key="8">
    <source>
        <dbReference type="Proteomes" id="UP001521181"/>
    </source>
</evidence>
<comment type="caution">
    <text evidence="7">The sequence shown here is derived from an EMBL/GenBank/DDBJ whole genome shotgun (WGS) entry which is preliminary data.</text>
</comment>
<protein>
    <recommendedName>
        <fullName evidence="9">Lipopolysaccharide biosynthesis protein</fullName>
    </recommendedName>
</protein>
<keyword evidence="5 6" id="KW-0472">Membrane</keyword>
<evidence type="ECO:0000256" key="2">
    <source>
        <dbReference type="ARBA" id="ARBA00022475"/>
    </source>
</evidence>
<dbReference type="Proteomes" id="UP001521181">
    <property type="component" value="Unassembled WGS sequence"/>
</dbReference>
<feature type="transmembrane region" description="Helical" evidence="6">
    <location>
        <begin position="372"/>
        <end position="392"/>
    </location>
</feature>
<feature type="transmembrane region" description="Helical" evidence="6">
    <location>
        <begin position="190"/>
        <end position="209"/>
    </location>
</feature>
<keyword evidence="2" id="KW-1003">Cell membrane</keyword>
<name>A0ABS8Z0D2_9RHOB</name>
<dbReference type="PANTHER" id="PTHR30250:SF26">
    <property type="entry name" value="PSMA PROTEIN"/>
    <property type="match status" value="1"/>
</dbReference>
<feature type="transmembrane region" description="Helical" evidence="6">
    <location>
        <begin position="306"/>
        <end position="328"/>
    </location>
</feature>
<evidence type="ECO:0000256" key="3">
    <source>
        <dbReference type="ARBA" id="ARBA00022692"/>
    </source>
</evidence>
<evidence type="ECO:0000256" key="4">
    <source>
        <dbReference type="ARBA" id="ARBA00022989"/>
    </source>
</evidence>
<keyword evidence="4 6" id="KW-1133">Transmembrane helix</keyword>
<evidence type="ECO:0000256" key="5">
    <source>
        <dbReference type="ARBA" id="ARBA00023136"/>
    </source>
</evidence>
<evidence type="ECO:0000256" key="1">
    <source>
        <dbReference type="ARBA" id="ARBA00004651"/>
    </source>
</evidence>
<reference evidence="7 8" key="1">
    <citation type="submission" date="2021-12" db="EMBL/GenBank/DDBJ databases">
        <title>Sinirhodobacter sp. WL0062 is a bacterium isolated from seawater.</title>
        <authorList>
            <person name="Wang L."/>
            <person name="He W."/>
            <person name="Zhang D.-F."/>
        </authorList>
    </citation>
    <scope>NUCLEOTIDE SEQUENCE [LARGE SCALE GENOMIC DNA]</scope>
    <source>
        <strain evidence="7 8">WL0062</strain>
    </source>
</reference>
<dbReference type="PANTHER" id="PTHR30250">
    <property type="entry name" value="PST FAMILY PREDICTED COLANIC ACID TRANSPORTER"/>
    <property type="match status" value="1"/>
</dbReference>